<gene>
    <name evidence="4" type="ORF">Scaly_2793400</name>
</gene>
<comment type="caution">
    <text evidence="4">The sequence shown here is derived from an EMBL/GenBank/DDBJ whole genome shotgun (WGS) entry which is preliminary data.</text>
</comment>
<reference evidence="4" key="1">
    <citation type="submission" date="2020-06" db="EMBL/GenBank/DDBJ databases">
        <authorList>
            <person name="Li T."/>
            <person name="Hu X."/>
            <person name="Zhang T."/>
            <person name="Song X."/>
            <person name="Zhang H."/>
            <person name="Dai N."/>
            <person name="Sheng W."/>
            <person name="Hou X."/>
            <person name="Wei L."/>
        </authorList>
    </citation>
    <scope>NUCLEOTIDE SEQUENCE</scope>
    <source>
        <strain evidence="4">KEN8</strain>
        <tissue evidence="4">Leaf</tissue>
    </source>
</reference>
<sequence>MAMAGAKFEVVKFDGIGNFGLWQTRVKDLLAQQRILKALRPQKLASMGESSHGDSLYVKGNQDRGRKSEKEGSGKRNSRSKLRGRKTIHYYKCKEPGHMKRDCPKLKKQADEKRDDSSKSANVVQNDDSDCSDGDILSVSTNQAGNYGSVYLGDDRCCNIVGVGDVRIKMYDGTVRTLSDVRHIPNLKKNLISLVTLHKNGFILKVDEDRETIRIVKGALIVMKGKITAGNIYKLLGNTIVGGVHYVDSCDDNKIMKVWVYFLNQKFEVFAKFKLWKVEVENQIERMNMSLTERARCLRLNAGLPKSFWVEAVSMACYLINRSPRASLGGKVTEEEEGICWKSTVQPIVTLSTTEAEYMTVAEAAKEALWLSGLSKELGVEQGGVQLHCDSQSAIYLAKNQLLEEHGDPTHFGV</sequence>
<dbReference type="Gene3D" id="3.30.420.10">
    <property type="entry name" value="Ribonuclease H-like superfamily/Ribonuclease H"/>
    <property type="match status" value="1"/>
</dbReference>
<dbReference type="SUPFAM" id="SSF53098">
    <property type="entry name" value="Ribonuclease H-like"/>
    <property type="match status" value="1"/>
</dbReference>
<dbReference type="PANTHER" id="PTHR11439:SF467">
    <property type="entry name" value="INTEGRASE CATALYTIC DOMAIN-CONTAINING PROTEIN"/>
    <property type="match status" value="1"/>
</dbReference>
<dbReference type="InterPro" id="IPR012337">
    <property type="entry name" value="RNaseH-like_sf"/>
</dbReference>
<protein>
    <submittedName>
        <fullName evidence="4">Retrovirus-related Pol polyprotein from transposon TNT 1-94</fullName>
    </submittedName>
</protein>
<evidence type="ECO:0000256" key="1">
    <source>
        <dbReference type="PROSITE-ProRule" id="PRU00047"/>
    </source>
</evidence>
<feature type="domain" description="CCHC-type" evidence="3">
    <location>
        <begin position="91"/>
        <end position="105"/>
    </location>
</feature>
<dbReference type="CDD" id="cd09272">
    <property type="entry name" value="RNase_HI_RT_Ty1"/>
    <property type="match status" value="1"/>
</dbReference>
<feature type="compositionally biased region" description="Basic and acidic residues" evidence="2">
    <location>
        <begin position="61"/>
        <end position="74"/>
    </location>
</feature>
<evidence type="ECO:0000313" key="4">
    <source>
        <dbReference type="EMBL" id="KAL0286437.1"/>
    </source>
</evidence>
<organism evidence="4">
    <name type="scientific">Sesamum calycinum</name>
    <dbReference type="NCBI Taxonomy" id="2727403"/>
    <lineage>
        <taxon>Eukaryota</taxon>
        <taxon>Viridiplantae</taxon>
        <taxon>Streptophyta</taxon>
        <taxon>Embryophyta</taxon>
        <taxon>Tracheophyta</taxon>
        <taxon>Spermatophyta</taxon>
        <taxon>Magnoliopsida</taxon>
        <taxon>eudicotyledons</taxon>
        <taxon>Gunneridae</taxon>
        <taxon>Pentapetalae</taxon>
        <taxon>asterids</taxon>
        <taxon>lamiids</taxon>
        <taxon>Lamiales</taxon>
        <taxon>Pedaliaceae</taxon>
        <taxon>Sesamum</taxon>
    </lineage>
</organism>
<dbReference type="SUPFAM" id="SSF57756">
    <property type="entry name" value="Retrovirus zinc finger-like domains"/>
    <property type="match status" value="1"/>
</dbReference>
<accession>A0AAW2IVS2</accession>
<feature type="compositionally biased region" description="Basic and acidic residues" evidence="2">
    <location>
        <begin position="99"/>
        <end position="118"/>
    </location>
</feature>
<evidence type="ECO:0000256" key="2">
    <source>
        <dbReference type="SAM" id="MobiDB-lite"/>
    </source>
</evidence>
<dbReference type="GO" id="GO:0008270">
    <property type="term" value="F:zinc ion binding"/>
    <property type="evidence" value="ECO:0007669"/>
    <property type="project" value="UniProtKB-KW"/>
</dbReference>
<reference evidence="4" key="2">
    <citation type="journal article" date="2024" name="Plant">
        <title>Genomic evolution and insights into agronomic trait innovations of Sesamum species.</title>
        <authorList>
            <person name="Miao H."/>
            <person name="Wang L."/>
            <person name="Qu L."/>
            <person name="Liu H."/>
            <person name="Sun Y."/>
            <person name="Le M."/>
            <person name="Wang Q."/>
            <person name="Wei S."/>
            <person name="Zheng Y."/>
            <person name="Lin W."/>
            <person name="Duan Y."/>
            <person name="Cao H."/>
            <person name="Xiong S."/>
            <person name="Wang X."/>
            <person name="Wei L."/>
            <person name="Li C."/>
            <person name="Ma Q."/>
            <person name="Ju M."/>
            <person name="Zhao R."/>
            <person name="Li G."/>
            <person name="Mu C."/>
            <person name="Tian Q."/>
            <person name="Mei H."/>
            <person name="Zhang T."/>
            <person name="Gao T."/>
            <person name="Zhang H."/>
        </authorList>
    </citation>
    <scope>NUCLEOTIDE SEQUENCE</scope>
    <source>
        <strain evidence="4">KEN8</strain>
    </source>
</reference>
<dbReference type="PROSITE" id="PS50158">
    <property type="entry name" value="ZF_CCHC"/>
    <property type="match status" value="1"/>
</dbReference>
<dbReference type="EMBL" id="JACGWM010001877">
    <property type="protein sequence ID" value="KAL0286437.1"/>
    <property type="molecule type" value="Genomic_DNA"/>
</dbReference>
<proteinExistence type="predicted"/>
<dbReference type="PANTHER" id="PTHR11439">
    <property type="entry name" value="GAG-POL-RELATED RETROTRANSPOSON"/>
    <property type="match status" value="1"/>
</dbReference>
<keyword evidence="1" id="KW-0479">Metal-binding</keyword>
<feature type="region of interest" description="Disordered" evidence="2">
    <location>
        <begin position="99"/>
        <end position="130"/>
    </location>
</feature>
<keyword evidence="1" id="KW-0863">Zinc-finger</keyword>
<dbReference type="InterPro" id="IPR054722">
    <property type="entry name" value="PolX-like_BBD"/>
</dbReference>
<dbReference type="GO" id="GO:0003676">
    <property type="term" value="F:nucleic acid binding"/>
    <property type="evidence" value="ECO:0007669"/>
    <property type="project" value="InterPro"/>
</dbReference>
<dbReference type="Pfam" id="PF22936">
    <property type="entry name" value="Pol_BBD"/>
    <property type="match status" value="1"/>
</dbReference>
<dbReference type="Pfam" id="PF00098">
    <property type="entry name" value="zf-CCHC"/>
    <property type="match status" value="1"/>
</dbReference>
<dbReference type="Gene3D" id="4.10.60.10">
    <property type="entry name" value="Zinc finger, CCHC-type"/>
    <property type="match status" value="1"/>
</dbReference>
<dbReference type="AlphaFoldDB" id="A0AAW2IVS2"/>
<dbReference type="InterPro" id="IPR036397">
    <property type="entry name" value="RNaseH_sf"/>
</dbReference>
<dbReference type="InterPro" id="IPR001878">
    <property type="entry name" value="Znf_CCHC"/>
</dbReference>
<dbReference type="InterPro" id="IPR036875">
    <property type="entry name" value="Znf_CCHC_sf"/>
</dbReference>
<name>A0AAW2IVS2_9LAMI</name>
<evidence type="ECO:0000259" key="3">
    <source>
        <dbReference type="PROSITE" id="PS50158"/>
    </source>
</evidence>
<keyword evidence="1" id="KW-0862">Zinc</keyword>
<feature type="region of interest" description="Disordered" evidence="2">
    <location>
        <begin position="44"/>
        <end position="81"/>
    </location>
</feature>